<dbReference type="PANTHER" id="PTHR30004:SF6">
    <property type="entry name" value="D-THREONATE 4-PHOSPHATE DEHYDROGENASE"/>
    <property type="match status" value="1"/>
</dbReference>
<keyword evidence="7" id="KW-1185">Reference proteome</keyword>
<dbReference type="EMBL" id="BQKB01000011">
    <property type="protein sequence ID" value="GJM52365.1"/>
    <property type="molecule type" value="Genomic_DNA"/>
</dbReference>
<reference evidence="4 7" key="1">
    <citation type="submission" date="2021-11" db="EMBL/GenBank/DDBJ databases">
        <title>Draft genome sequence of Capnocytophaga sp. strain KC07075 isolated from cat oral cavity.</title>
        <authorList>
            <person name="Suzuki M."/>
            <person name="Imaoka K."/>
            <person name="Kimura M."/>
            <person name="Morikawa S."/>
            <person name="Maeda K."/>
        </authorList>
    </citation>
    <scope>NUCLEOTIDE SEQUENCE</scope>
    <source>
        <strain evidence="4">KC07075</strain>
        <strain evidence="5 7">KC07079</strain>
    </source>
</reference>
<dbReference type="GO" id="GO:0051287">
    <property type="term" value="F:NAD binding"/>
    <property type="evidence" value="ECO:0007669"/>
    <property type="project" value="InterPro"/>
</dbReference>
<evidence type="ECO:0000313" key="5">
    <source>
        <dbReference type="EMBL" id="GJM52365.1"/>
    </source>
</evidence>
<gene>
    <name evidence="4" type="primary">pdxA</name>
    <name evidence="4" type="ORF">RCZ15_00800</name>
    <name evidence="5" type="ORF">RCZ16_06830</name>
</gene>
<evidence type="ECO:0000313" key="4">
    <source>
        <dbReference type="EMBL" id="GJM49104.1"/>
    </source>
</evidence>
<keyword evidence="3" id="KW-0520">NAD</keyword>
<keyword evidence="1" id="KW-0479">Metal-binding</keyword>
<comment type="caution">
    <text evidence="4">The sequence shown here is derived from an EMBL/GenBank/DDBJ whole genome shotgun (WGS) entry which is preliminary data.</text>
</comment>
<dbReference type="SUPFAM" id="SSF53659">
    <property type="entry name" value="Isocitrate/Isopropylmalate dehydrogenase-like"/>
    <property type="match status" value="1"/>
</dbReference>
<organism evidence="4 6">
    <name type="scientific">Capnocytophaga catalasegens</name>
    <dbReference type="NCBI Taxonomy" id="1004260"/>
    <lineage>
        <taxon>Bacteria</taxon>
        <taxon>Pseudomonadati</taxon>
        <taxon>Bacteroidota</taxon>
        <taxon>Flavobacteriia</taxon>
        <taxon>Flavobacteriales</taxon>
        <taxon>Flavobacteriaceae</taxon>
        <taxon>Capnocytophaga</taxon>
    </lineage>
</organism>
<dbReference type="InterPro" id="IPR005255">
    <property type="entry name" value="PdxA_fam"/>
</dbReference>
<dbReference type="GO" id="GO:0046872">
    <property type="term" value="F:metal ion binding"/>
    <property type="evidence" value="ECO:0007669"/>
    <property type="project" value="UniProtKB-KW"/>
</dbReference>
<sequence length="349" mass="38787">MKRKINIRIGISVGDINGIGPEVVLKALSDTRILELCTPVIFASNKLISFMKKQLNLEFNFNGITTLSNIIDGKMNVMNCWHDMPQIEFGQETPQAGKCAFESLEHAVNALKQEAVNAIVTAPINKKNIQSEVFHFPGHTDYLAQELTGDSLMFLISDELRVGLLTDHIPIKDVASHITQELIFKKATLINDSLIKDFHVTRPKIAVLGLNPHCGDQGVIGQEDDLIIRPAIEKLYQEGMLIFGPYSADSFFVSQYQDFDAIIAPYHDQGLIPFKTLSFGKGVNFTAGLDKIRTSPDHGTAYSIAGKGIADENSFREAIYKAIDIYNNREEYKELTSNTLVSNNLPAEK</sequence>
<protein>
    <submittedName>
        <fullName evidence="4">4-hydroxythreonine-4-phosphate dehydrogenase</fullName>
    </submittedName>
</protein>
<dbReference type="RefSeq" id="WP_264845042.1">
    <property type="nucleotide sequence ID" value="NZ_BPMA01000002.1"/>
</dbReference>
<dbReference type="Proteomes" id="UP001207736">
    <property type="component" value="Unassembled WGS sequence"/>
</dbReference>
<dbReference type="Proteomes" id="UP001208692">
    <property type="component" value="Unassembled WGS sequence"/>
</dbReference>
<name>A0AAV5ARI9_9FLAO</name>
<keyword evidence="2" id="KW-0560">Oxidoreductase</keyword>
<dbReference type="EMBL" id="BQKA01000001">
    <property type="protein sequence ID" value="GJM49104.1"/>
    <property type="molecule type" value="Genomic_DNA"/>
</dbReference>
<evidence type="ECO:0000313" key="6">
    <source>
        <dbReference type="Proteomes" id="UP001207736"/>
    </source>
</evidence>
<evidence type="ECO:0000256" key="2">
    <source>
        <dbReference type="ARBA" id="ARBA00023002"/>
    </source>
</evidence>
<evidence type="ECO:0000313" key="7">
    <source>
        <dbReference type="Proteomes" id="UP001208692"/>
    </source>
</evidence>
<dbReference type="AlphaFoldDB" id="A0AAV5ARI9"/>
<dbReference type="GO" id="GO:0016491">
    <property type="term" value="F:oxidoreductase activity"/>
    <property type="evidence" value="ECO:0007669"/>
    <property type="project" value="UniProtKB-KW"/>
</dbReference>
<proteinExistence type="predicted"/>
<dbReference type="Pfam" id="PF04166">
    <property type="entry name" value="PdxA"/>
    <property type="match status" value="1"/>
</dbReference>
<dbReference type="NCBIfam" id="TIGR00557">
    <property type="entry name" value="pdxA"/>
    <property type="match status" value="1"/>
</dbReference>
<evidence type="ECO:0000256" key="1">
    <source>
        <dbReference type="ARBA" id="ARBA00022723"/>
    </source>
</evidence>
<evidence type="ECO:0000256" key="3">
    <source>
        <dbReference type="ARBA" id="ARBA00023027"/>
    </source>
</evidence>
<dbReference type="PANTHER" id="PTHR30004">
    <property type="entry name" value="4-HYDROXYTHREONINE-4-PHOSPHATE DEHYDROGENASE"/>
    <property type="match status" value="1"/>
</dbReference>
<accession>A0AAV5ARI9</accession>
<dbReference type="Gene3D" id="3.40.718.10">
    <property type="entry name" value="Isopropylmalate Dehydrogenase"/>
    <property type="match status" value="1"/>
</dbReference>